<dbReference type="InterPro" id="IPR049177">
    <property type="entry name" value="MgtC_SapB_SrpB_YhiD_N"/>
</dbReference>
<dbReference type="PANTHER" id="PTHR39084:SF1">
    <property type="entry name" value="DUF4010 DOMAIN-CONTAINING PROTEIN"/>
    <property type="match status" value="1"/>
</dbReference>
<feature type="transmembrane region" description="Helical" evidence="1">
    <location>
        <begin position="393"/>
        <end position="412"/>
    </location>
</feature>
<feature type="domain" description="DUF4010" evidence="3">
    <location>
        <begin position="178"/>
        <end position="386"/>
    </location>
</feature>
<feature type="transmembrane region" description="Helical" evidence="1">
    <location>
        <begin position="328"/>
        <end position="354"/>
    </location>
</feature>
<accession>A0A939IJ34</accession>
<protein>
    <submittedName>
        <fullName evidence="4">MgtC/SapB family protein</fullName>
    </submittedName>
</protein>
<proteinExistence type="predicted"/>
<dbReference type="AlphaFoldDB" id="A0A939IJ34"/>
<feature type="transmembrane region" description="Helical" evidence="1">
    <location>
        <begin position="303"/>
        <end position="322"/>
    </location>
</feature>
<dbReference type="RefSeq" id="WP_206559297.1">
    <property type="nucleotide sequence ID" value="NZ_JAFKCZ010000003.1"/>
</dbReference>
<dbReference type="Proteomes" id="UP000664303">
    <property type="component" value="Unassembled WGS sequence"/>
</dbReference>
<feature type="transmembrane region" description="Helical" evidence="1">
    <location>
        <begin position="174"/>
        <end position="194"/>
    </location>
</feature>
<dbReference type="PANTHER" id="PTHR39084">
    <property type="entry name" value="MEMBRANE PROTEIN-RELATED"/>
    <property type="match status" value="1"/>
</dbReference>
<dbReference type="Pfam" id="PF13194">
    <property type="entry name" value="DUF4010"/>
    <property type="match status" value="1"/>
</dbReference>
<feature type="transmembrane region" description="Helical" evidence="1">
    <location>
        <begin position="366"/>
        <end position="387"/>
    </location>
</feature>
<feature type="transmembrane region" description="Helical" evidence="1">
    <location>
        <begin position="232"/>
        <end position="250"/>
    </location>
</feature>
<keyword evidence="1" id="KW-0812">Transmembrane</keyword>
<feature type="domain" description="MgtC/SapB/SrpB/YhiD N-terminal" evidence="2">
    <location>
        <begin position="13"/>
        <end position="130"/>
    </location>
</feature>
<keyword evidence="1" id="KW-0472">Membrane</keyword>
<evidence type="ECO:0000313" key="4">
    <source>
        <dbReference type="EMBL" id="MBN7795856.1"/>
    </source>
</evidence>
<comment type="caution">
    <text evidence="4">The sequence shown here is derived from an EMBL/GenBank/DDBJ whole genome shotgun (WGS) entry which is preliminary data.</text>
</comment>
<evidence type="ECO:0000259" key="2">
    <source>
        <dbReference type="Pfam" id="PF02308"/>
    </source>
</evidence>
<feature type="transmembrane region" description="Helical" evidence="1">
    <location>
        <begin position="6"/>
        <end position="24"/>
    </location>
</feature>
<dbReference type="EMBL" id="JAFKCZ010000003">
    <property type="protein sequence ID" value="MBN7795856.1"/>
    <property type="molecule type" value="Genomic_DNA"/>
</dbReference>
<gene>
    <name evidence="4" type="ORF">JYP50_04590</name>
</gene>
<keyword evidence="1" id="KW-1133">Transmembrane helix</keyword>
<evidence type="ECO:0000259" key="3">
    <source>
        <dbReference type="Pfam" id="PF13194"/>
    </source>
</evidence>
<sequence>MIEQFDPRLVGTALAVALGMLIGIEREWEEAKPLGMRTFALLGAAGATTALLADQYGALLIAGALLGISVLIATFLYRLRSRHAPGMTTAMAAIVTFLVGALAGTGSWLEAVFVAATMLLLLHWKRPLHQWVERMGPDDIEVIARFVLIALVILPLLPDTTYGPYAVFNPFRSWLLVVLIVGLNIAGYLLLRFARTTTGLWLAGLLGGMISSTATTISYATQSKGKRGFDAAATLVILVASAVVYGRVLLELAVVAPALVEHAVAPLLAYAAFLVLLALLVFRRTGVDSVRVPPQSNPAGLGMALMVAAVYVLILFAVAIARDLIGERAIFGVAAVSGLTDVDALTLSVAQLYAGGQLSEDTAWRAIFLATLSNLVFKTGAAVALGSPGLRKWILATGSLAIAAGIALLLLWP</sequence>
<feature type="transmembrane region" description="Helical" evidence="1">
    <location>
        <begin position="59"/>
        <end position="77"/>
    </location>
</feature>
<feature type="transmembrane region" description="Helical" evidence="1">
    <location>
        <begin position="200"/>
        <end position="220"/>
    </location>
</feature>
<name>A0A939IJ34_9GAMM</name>
<reference evidence="4" key="1">
    <citation type="submission" date="2021-02" db="EMBL/GenBank/DDBJ databases">
        <title>PHA producing bacteria isolated from coastal sediment in Guangdong, Shenzhen.</title>
        <authorList>
            <person name="Zheng W."/>
            <person name="Yu S."/>
            <person name="Huang Y."/>
        </authorList>
    </citation>
    <scope>NUCLEOTIDE SEQUENCE</scope>
    <source>
        <strain evidence="4">TN14-10</strain>
    </source>
</reference>
<evidence type="ECO:0000256" key="1">
    <source>
        <dbReference type="SAM" id="Phobius"/>
    </source>
</evidence>
<feature type="transmembrane region" description="Helical" evidence="1">
    <location>
        <begin position="36"/>
        <end position="53"/>
    </location>
</feature>
<organism evidence="4 5">
    <name type="scientific">Parahaliea mediterranea</name>
    <dbReference type="NCBI Taxonomy" id="651086"/>
    <lineage>
        <taxon>Bacteria</taxon>
        <taxon>Pseudomonadati</taxon>
        <taxon>Pseudomonadota</taxon>
        <taxon>Gammaproteobacteria</taxon>
        <taxon>Cellvibrionales</taxon>
        <taxon>Halieaceae</taxon>
        <taxon>Parahaliea</taxon>
    </lineage>
</organism>
<evidence type="ECO:0000313" key="5">
    <source>
        <dbReference type="Proteomes" id="UP000664303"/>
    </source>
</evidence>
<dbReference type="InterPro" id="IPR025105">
    <property type="entry name" value="DUF4010"/>
</dbReference>
<dbReference type="Pfam" id="PF02308">
    <property type="entry name" value="MgtC"/>
    <property type="match status" value="1"/>
</dbReference>
<feature type="transmembrane region" description="Helical" evidence="1">
    <location>
        <begin position="89"/>
        <end position="122"/>
    </location>
</feature>
<keyword evidence="5" id="KW-1185">Reference proteome</keyword>
<feature type="transmembrane region" description="Helical" evidence="1">
    <location>
        <begin position="262"/>
        <end position="282"/>
    </location>
</feature>
<feature type="transmembrane region" description="Helical" evidence="1">
    <location>
        <begin position="142"/>
        <end position="162"/>
    </location>
</feature>